<feature type="transmembrane region" description="Helical" evidence="6">
    <location>
        <begin position="145"/>
        <end position="165"/>
    </location>
</feature>
<feature type="transmembrane region" description="Helical" evidence="6">
    <location>
        <begin position="440"/>
        <end position="472"/>
    </location>
</feature>
<sequence length="729" mass="82157">MTPLLPNAKRVLTDSHVFYALKVFIALAGAQIPAYVMGLNNLSVTLVLGIIACAIVETDDRFWRRCQTLLVTLITFVSVSLLVSSAMPYPILLAVALVAVVVFCFVVSSLDSRYGMLGFSGILLTVYTLMISSNIHTVNFWQEPLLLTAGAVWYGLVSLVGSLLFPYKSLHEQLSQTFFALSRYLEAKSVFFPEQKDYTQIRHRLALLSVQLVQACHTGKELLNRRITKTSPDEVRQLTALYGLAMKLHERSAYSNFPHSVMNKQLQQTTLLEGFQECLVKLSYSCEQLAVAVLTRRPYHHGNDVSWVIHALHDQLDLHLSRQLISSLTYDSLIHYLQNLSIMNKQLLLAESPAKIADIPELVRTKPLGIRRTIKNLFHLSSPVFRHMIRLILLVEVSYGLKLVLPVGQGYWIMLTCLFVLQPSYSGTRRRFSQRLLGTCLGVLLGIPCLYLFPSVHAQLALSAFFSALFFAQFKTNYSIAVTGITLAVMCLFNIQSGSGYDIIIPRLINTTIGCSLAFITVMVILPDWRYKHLQGLVKKAMAANGDYFNYLLTIPVLGRQQNPEYRLKRKNMYSADAALAQAWQDVQVEPMSRYKKQLTDICFSLVVKNHGLVSFLSALATIDIEHNRADQDVSSDDAFSLIRIRKTAVQQQMERLTLEKAFTSKQTPCEMSSEDYCPGYHTGTSLMSAVQQQFLQQLRSIEYILNQYGILVQELQQMSQVVSALSKK</sequence>
<dbReference type="PANTHER" id="PTHR30509:SF8">
    <property type="entry name" value="INNER MEMBRANE PROTEIN YCCS"/>
    <property type="match status" value="1"/>
</dbReference>
<feature type="transmembrane region" description="Helical" evidence="6">
    <location>
        <begin position="114"/>
        <end position="133"/>
    </location>
</feature>
<feature type="transmembrane region" description="Helical" evidence="6">
    <location>
        <begin position="66"/>
        <end position="83"/>
    </location>
</feature>
<feature type="domain" description="Integral membrane protein YccS N-terminal" evidence="7">
    <location>
        <begin position="69"/>
        <end position="347"/>
    </location>
</feature>
<dbReference type="InterPro" id="IPR049453">
    <property type="entry name" value="Memb_transporter_dom"/>
</dbReference>
<protein>
    <submittedName>
        <fullName evidence="9">Inner membrane protein YccS</fullName>
    </submittedName>
</protein>
<dbReference type="InterPro" id="IPR032692">
    <property type="entry name" value="YccS_N"/>
</dbReference>
<dbReference type="Pfam" id="PF12805">
    <property type="entry name" value="FUSC-like"/>
    <property type="match status" value="1"/>
</dbReference>
<evidence type="ECO:0000259" key="7">
    <source>
        <dbReference type="Pfam" id="PF12805"/>
    </source>
</evidence>
<name>A0A2H9TA78_9ZZZZ</name>
<proteinExistence type="predicted"/>
<comment type="subcellular location">
    <subcellularLocation>
        <location evidence="1">Cell membrane</location>
        <topology evidence="1">Multi-pass membrane protein</topology>
    </subcellularLocation>
</comment>
<accession>A0A2H9TA78</accession>
<evidence type="ECO:0000256" key="1">
    <source>
        <dbReference type="ARBA" id="ARBA00004651"/>
    </source>
</evidence>
<feature type="transmembrane region" description="Helical" evidence="6">
    <location>
        <begin position="89"/>
        <end position="107"/>
    </location>
</feature>
<dbReference type="AlphaFoldDB" id="A0A2H9TA78"/>
<evidence type="ECO:0000256" key="6">
    <source>
        <dbReference type="SAM" id="Phobius"/>
    </source>
</evidence>
<feature type="transmembrane region" description="Helical" evidence="6">
    <location>
        <begin position="507"/>
        <end position="526"/>
    </location>
</feature>
<keyword evidence="2" id="KW-1003">Cell membrane</keyword>
<reference evidence="9" key="1">
    <citation type="journal article" date="2017" name="Appl. Environ. Microbiol.">
        <title>Molecular characterization of an Endozoicomonas-like organism causing infection in king scallop Pecten maximus L.</title>
        <authorList>
            <person name="Cano I."/>
            <person name="van Aerle R."/>
            <person name="Ross S."/>
            <person name="Verner-Jeffreys D.W."/>
            <person name="Paley R.K."/>
            <person name="Rimmer G."/>
            <person name="Ryder D."/>
            <person name="Hooper P."/>
            <person name="Stone D."/>
            <person name="Feist S.W."/>
        </authorList>
    </citation>
    <scope>NUCLEOTIDE SEQUENCE</scope>
</reference>
<comment type="caution">
    <text evidence="9">The sequence shown here is derived from an EMBL/GenBank/DDBJ whole genome shotgun (WGS) entry which is preliminary data.</text>
</comment>
<evidence type="ECO:0000256" key="3">
    <source>
        <dbReference type="ARBA" id="ARBA00022692"/>
    </source>
</evidence>
<feature type="transmembrane region" description="Helical" evidence="6">
    <location>
        <begin position="478"/>
        <end position="495"/>
    </location>
</feature>
<evidence type="ECO:0000313" key="9">
    <source>
        <dbReference type="EMBL" id="PJE80161.1"/>
    </source>
</evidence>
<gene>
    <name evidence="9" type="primary">yccS</name>
    <name evidence="9" type="ORF">CI610_00849</name>
</gene>
<evidence type="ECO:0000259" key="8">
    <source>
        <dbReference type="Pfam" id="PF13515"/>
    </source>
</evidence>
<keyword evidence="3 6" id="KW-0812">Transmembrane</keyword>
<dbReference type="PANTHER" id="PTHR30509">
    <property type="entry name" value="P-HYDROXYBENZOIC ACID EFFLUX PUMP SUBUNIT-RELATED"/>
    <property type="match status" value="1"/>
</dbReference>
<evidence type="ECO:0000256" key="2">
    <source>
        <dbReference type="ARBA" id="ARBA00022475"/>
    </source>
</evidence>
<evidence type="ECO:0000256" key="4">
    <source>
        <dbReference type="ARBA" id="ARBA00022989"/>
    </source>
</evidence>
<dbReference type="Pfam" id="PF13515">
    <property type="entry name" value="FUSC_2"/>
    <property type="match status" value="1"/>
</dbReference>
<keyword evidence="5 6" id="KW-0472">Membrane</keyword>
<evidence type="ECO:0000256" key="5">
    <source>
        <dbReference type="ARBA" id="ARBA00023136"/>
    </source>
</evidence>
<organism evidence="9">
    <name type="scientific">invertebrate metagenome</name>
    <dbReference type="NCBI Taxonomy" id="1711999"/>
    <lineage>
        <taxon>unclassified sequences</taxon>
        <taxon>metagenomes</taxon>
        <taxon>organismal metagenomes</taxon>
    </lineage>
</organism>
<keyword evidence="4 6" id="KW-1133">Transmembrane helix</keyword>
<dbReference type="GO" id="GO:0005886">
    <property type="term" value="C:plasma membrane"/>
    <property type="evidence" value="ECO:0007669"/>
    <property type="project" value="UniProtKB-SubCell"/>
</dbReference>
<feature type="domain" description="Integral membrane bound transporter" evidence="8">
    <location>
        <begin position="401"/>
        <end position="520"/>
    </location>
</feature>
<feature type="transmembrane region" description="Helical" evidence="6">
    <location>
        <begin position="42"/>
        <end position="59"/>
    </location>
</feature>
<dbReference type="EMBL" id="NSIT01000029">
    <property type="protein sequence ID" value="PJE80161.1"/>
    <property type="molecule type" value="Genomic_DNA"/>
</dbReference>